<reference evidence="1 2" key="1">
    <citation type="journal article" date="2016" name="Nat. Commun.">
        <title>Thousands of microbial genomes shed light on interconnected biogeochemical processes in an aquifer system.</title>
        <authorList>
            <person name="Anantharaman K."/>
            <person name="Brown C.T."/>
            <person name="Hug L.A."/>
            <person name="Sharon I."/>
            <person name="Castelle C.J."/>
            <person name="Probst A.J."/>
            <person name="Thomas B.C."/>
            <person name="Singh A."/>
            <person name="Wilkins M.J."/>
            <person name="Karaoz U."/>
            <person name="Brodie E.L."/>
            <person name="Williams K.H."/>
            <person name="Hubbard S.S."/>
            <person name="Banfield J.F."/>
        </authorList>
    </citation>
    <scope>NUCLEOTIDE SEQUENCE [LARGE SCALE GENOMIC DNA]</scope>
</reference>
<sequence>MIYDKTFFMGLAIVAGGLVLGGGALSLGLSTGGQSISLDAGFNESDAGLLTFKCTNFTCADKKGCFYGGEYIASQGDKYRYGSAGKKHLNQDQAMKDFLKGLGFTAEDTNCDKLADKLKCNPANRKVSDGDGQTNKQLKEEFRTRASDGDMCFVKAKDDVKLTPTPTPTPTPGAKLPEKELKAIFACKTYKCWYKTWTDPRLPLMTPDDPVFVNDNDLWGMIIAGTDSNAFEYFVERRHGIGHGTEICRSVCNGNYCDVHCQKL</sequence>
<proteinExistence type="predicted"/>
<dbReference type="Proteomes" id="UP000179047">
    <property type="component" value="Unassembled WGS sequence"/>
</dbReference>
<accession>A0A1F8GWL9</accession>
<evidence type="ECO:0000313" key="2">
    <source>
        <dbReference type="Proteomes" id="UP000179047"/>
    </source>
</evidence>
<protein>
    <submittedName>
        <fullName evidence="1">Uncharacterized protein</fullName>
    </submittedName>
</protein>
<name>A0A1F8GWL9_9BACT</name>
<organism evidence="1 2">
    <name type="scientific">Candidatus Yanofskybacteria bacterium RIFCSPLOWO2_01_FULL_49_25</name>
    <dbReference type="NCBI Taxonomy" id="1802701"/>
    <lineage>
        <taxon>Bacteria</taxon>
        <taxon>Candidatus Yanofskyibacteriota</taxon>
    </lineage>
</organism>
<evidence type="ECO:0000313" key="1">
    <source>
        <dbReference type="EMBL" id="OGN29815.1"/>
    </source>
</evidence>
<dbReference type="EMBL" id="MGKP01000002">
    <property type="protein sequence ID" value="OGN29815.1"/>
    <property type="molecule type" value="Genomic_DNA"/>
</dbReference>
<dbReference type="AlphaFoldDB" id="A0A1F8GWL9"/>
<gene>
    <name evidence="1" type="ORF">A3A33_00805</name>
</gene>
<comment type="caution">
    <text evidence="1">The sequence shown here is derived from an EMBL/GenBank/DDBJ whole genome shotgun (WGS) entry which is preliminary data.</text>
</comment>